<dbReference type="InterPro" id="IPR036737">
    <property type="entry name" value="OmpA-like_sf"/>
</dbReference>
<feature type="compositionally biased region" description="Low complexity" evidence="5">
    <location>
        <begin position="134"/>
        <end position="195"/>
    </location>
</feature>
<evidence type="ECO:0000313" key="8">
    <source>
        <dbReference type="EMBL" id="MDF8265769.1"/>
    </source>
</evidence>
<dbReference type="SUPFAM" id="SSF103088">
    <property type="entry name" value="OmpA-like"/>
    <property type="match status" value="1"/>
</dbReference>
<dbReference type="PRINTS" id="PR01023">
    <property type="entry name" value="NAFLGMOTY"/>
</dbReference>
<dbReference type="Gene3D" id="3.30.1330.60">
    <property type="entry name" value="OmpA-like domain"/>
    <property type="match status" value="1"/>
</dbReference>
<organism evidence="8 9">
    <name type="scientific">Luteipulveratus flavus</name>
    <dbReference type="NCBI Taxonomy" id="3031728"/>
    <lineage>
        <taxon>Bacteria</taxon>
        <taxon>Bacillati</taxon>
        <taxon>Actinomycetota</taxon>
        <taxon>Actinomycetes</taxon>
        <taxon>Micrococcales</taxon>
        <taxon>Dermacoccaceae</taxon>
        <taxon>Luteipulveratus</taxon>
    </lineage>
</organism>
<dbReference type="InterPro" id="IPR007055">
    <property type="entry name" value="BON_dom"/>
</dbReference>
<dbReference type="PANTHER" id="PTHR30329">
    <property type="entry name" value="STATOR ELEMENT OF FLAGELLAR MOTOR COMPLEX"/>
    <property type="match status" value="1"/>
</dbReference>
<comment type="caution">
    <text evidence="8">The sequence shown here is derived from an EMBL/GenBank/DDBJ whole genome shotgun (WGS) entry which is preliminary data.</text>
</comment>
<reference evidence="8 9" key="1">
    <citation type="submission" date="2023-03" db="EMBL/GenBank/DDBJ databases">
        <title>YIM 133296 draft genome.</title>
        <authorList>
            <person name="Xiong L."/>
        </authorList>
    </citation>
    <scope>NUCLEOTIDE SEQUENCE [LARGE SCALE GENOMIC DNA]</scope>
    <source>
        <strain evidence="8 9">YIM 133296</strain>
    </source>
</reference>
<dbReference type="InterPro" id="IPR006665">
    <property type="entry name" value="OmpA-like"/>
</dbReference>
<evidence type="ECO:0000256" key="1">
    <source>
        <dbReference type="ARBA" id="ARBA00004442"/>
    </source>
</evidence>
<sequence>MDPTGDAQSRGNADRSGDGEGATASTSGGQGTEYDTVTRRARRNIGGWWWLALLAVPLLLAALASFIGRGGIEDDLTSASRKALEGQGITGADVDFSGRDGTISLPAGADAAKAKKVVEGVDGVRAADVKGGAAAAGAPSASPTASATESPSPSSSESAGGSAGTESASSSPSSSESATSSESPSSSAAPAGSGTFTLTNDGDSVVVEGVVPDDATKQAVVAAARKAAGDKTVVDQVTVRSGAPAPDAAQLAKGLSALPTADGAKLAYDGKSVTLTGQVADDATKKAAGDKATADFPGVTVDNQLTVKSAAGAADCSKVNATVMALIKDDKPTFADNSTVLAVRSRSTLNQVADAIKACPDAKVSVAGYTDSTGTPANNLRLSQGRANAVRAYLGRQGVSADAVTATGYGQAKPIASNATAAGREANRRVDITVQGG</sequence>
<dbReference type="Gene3D" id="3.40.1520.20">
    <property type="match status" value="1"/>
</dbReference>
<keyword evidence="9" id="KW-1185">Reference proteome</keyword>
<gene>
    <name evidence="8" type="ORF">P4R38_16100</name>
</gene>
<keyword evidence="6" id="KW-1133">Transmembrane helix</keyword>
<comment type="subcellular location">
    <subcellularLocation>
        <location evidence="1">Cell outer membrane</location>
    </subcellularLocation>
</comment>
<feature type="compositionally biased region" description="Polar residues" evidence="5">
    <location>
        <begin position="1"/>
        <end position="11"/>
    </location>
</feature>
<evidence type="ECO:0000256" key="5">
    <source>
        <dbReference type="SAM" id="MobiDB-lite"/>
    </source>
</evidence>
<dbReference type="PANTHER" id="PTHR30329:SF21">
    <property type="entry name" value="LIPOPROTEIN YIAD-RELATED"/>
    <property type="match status" value="1"/>
</dbReference>
<name>A0ABT6CA42_9MICO</name>
<evidence type="ECO:0000256" key="6">
    <source>
        <dbReference type="SAM" id="Phobius"/>
    </source>
</evidence>
<evidence type="ECO:0000256" key="3">
    <source>
        <dbReference type="ARBA" id="ARBA00023237"/>
    </source>
</evidence>
<keyword evidence="6" id="KW-0812">Transmembrane</keyword>
<proteinExistence type="predicted"/>
<feature type="region of interest" description="Disordered" evidence="5">
    <location>
        <begin position="1"/>
        <end position="35"/>
    </location>
</feature>
<dbReference type="PRINTS" id="PR01021">
    <property type="entry name" value="OMPADOMAIN"/>
</dbReference>
<keyword evidence="2 4" id="KW-0472">Membrane</keyword>
<evidence type="ECO:0000256" key="4">
    <source>
        <dbReference type="PROSITE-ProRule" id="PRU00473"/>
    </source>
</evidence>
<feature type="transmembrane region" description="Helical" evidence="6">
    <location>
        <begin position="48"/>
        <end position="68"/>
    </location>
</feature>
<dbReference type="PROSITE" id="PS51123">
    <property type="entry name" value="OMPA_2"/>
    <property type="match status" value="1"/>
</dbReference>
<dbReference type="RefSeq" id="WP_277193058.1">
    <property type="nucleotide sequence ID" value="NZ_JAROAV010000042.1"/>
</dbReference>
<dbReference type="InterPro" id="IPR050330">
    <property type="entry name" value="Bact_OuterMem_StrucFunc"/>
</dbReference>
<keyword evidence="3" id="KW-0998">Cell outer membrane</keyword>
<dbReference type="InterPro" id="IPR006664">
    <property type="entry name" value="OMP_bac"/>
</dbReference>
<dbReference type="EMBL" id="JAROAV010000042">
    <property type="protein sequence ID" value="MDF8265769.1"/>
    <property type="molecule type" value="Genomic_DNA"/>
</dbReference>
<protein>
    <submittedName>
        <fullName evidence="8">OmpA family protein</fullName>
    </submittedName>
</protein>
<evidence type="ECO:0000259" key="7">
    <source>
        <dbReference type="PROSITE" id="PS51123"/>
    </source>
</evidence>
<dbReference type="Proteomes" id="UP001528912">
    <property type="component" value="Unassembled WGS sequence"/>
</dbReference>
<dbReference type="Pfam" id="PF04972">
    <property type="entry name" value="BON"/>
    <property type="match status" value="2"/>
</dbReference>
<evidence type="ECO:0000256" key="2">
    <source>
        <dbReference type="ARBA" id="ARBA00023136"/>
    </source>
</evidence>
<dbReference type="CDD" id="cd07185">
    <property type="entry name" value="OmpA_C-like"/>
    <property type="match status" value="1"/>
</dbReference>
<accession>A0ABT6CA42</accession>
<feature type="domain" description="OmpA-like" evidence="7">
    <location>
        <begin position="321"/>
        <end position="437"/>
    </location>
</feature>
<evidence type="ECO:0000313" key="9">
    <source>
        <dbReference type="Proteomes" id="UP001528912"/>
    </source>
</evidence>
<dbReference type="Pfam" id="PF00691">
    <property type="entry name" value="OmpA"/>
    <property type="match status" value="1"/>
</dbReference>
<feature type="region of interest" description="Disordered" evidence="5">
    <location>
        <begin position="134"/>
        <end position="201"/>
    </location>
</feature>